<evidence type="ECO:0000256" key="2">
    <source>
        <dbReference type="ARBA" id="ARBA00022475"/>
    </source>
</evidence>
<sequence>MAAPPGADRPAPPDAPVLAEPGQRLLARIVDTLLVGLPVVMVVREVAPRGDFDVVAPPAVAALLFVYEAVQLAVWGRTLGKRFAGIEVVRADALPAEALPAPDPEAGPAPGPAAGPEAGVPAPGPEAVPAPGPEAVPEAGVPVPGPEAGVPGGGSGAVPAVGAEAVPAGGQGAFPGPSEGSGTPGDPALDEASNFGTPEPVRPVQPLNGDDQLLGEPPPGVPENGAPGNDVPHANATRPSARPGVWRALLRTAVYAGPVAVRPVPVLGLIAGLFWVGNAGAMYEGTRRQALHDRLAGTVVLKRP</sequence>
<feature type="region of interest" description="Disordered" evidence="6">
    <location>
        <begin position="99"/>
        <end position="240"/>
    </location>
</feature>
<dbReference type="Proteomes" id="UP001596380">
    <property type="component" value="Unassembled WGS sequence"/>
</dbReference>
<dbReference type="RefSeq" id="WP_378063140.1">
    <property type="nucleotide sequence ID" value="NZ_JBHSXS010000003.1"/>
</dbReference>
<name>A0ABW2CDV0_9ACTN</name>
<dbReference type="InterPro" id="IPR010432">
    <property type="entry name" value="RDD"/>
</dbReference>
<comment type="subcellular location">
    <subcellularLocation>
        <location evidence="1">Cell membrane</location>
        <topology evidence="1">Multi-pass membrane protein</topology>
    </subcellularLocation>
</comment>
<feature type="domain" description="RDD" evidence="7">
    <location>
        <begin position="19"/>
        <end position="95"/>
    </location>
</feature>
<dbReference type="PANTHER" id="PTHR36115">
    <property type="entry name" value="PROLINE-RICH ANTIGEN HOMOLOG-RELATED"/>
    <property type="match status" value="1"/>
</dbReference>
<keyword evidence="4" id="KW-1133">Transmembrane helix</keyword>
<evidence type="ECO:0000313" key="9">
    <source>
        <dbReference type="Proteomes" id="UP001596380"/>
    </source>
</evidence>
<keyword evidence="3" id="KW-0812">Transmembrane</keyword>
<evidence type="ECO:0000256" key="1">
    <source>
        <dbReference type="ARBA" id="ARBA00004651"/>
    </source>
</evidence>
<keyword evidence="2" id="KW-1003">Cell membrane</keyword>
<comment type="caution">
    <text evidence="8">The sequence shown here is derived from an EMBL/GenBank/DDBJ whole genome shotgun (WGS) entry which is preliminary data.</text>
</comment>
<evidence type="ECO:0000256" key="6">
    <source>
        <dbReference type="SAM" id="MobiDB-lite"/>
    </source>
</evidence>
<keyword evidence="5" id="KW-0472">Membrane</keyword>
<evidence type="ECO:0000256" key="3">
    <source>
        <dbReference type="ARBA" id="ARBA00022692"/>
    </source>
</evidence>
<evidence type="ECO:0000313" key="8">
    <source>
        <dbReference type="EMBL" id="MFC6879742.1"/>
    </source>
</evidence>
<dbReference type="PANTHER" id="PTHR36115:SF4">
    <property type="entry name" value="MEMBRANE PROTEIN"/>
    <property type="match status" value="1"/>
</dbReference>
<feature type="compositionally biased region" description="Pro residues" evidence="6">
    <location>
        <begin position="122"/>
        <end position="134"/>
    </location>
</feature>
<protein>
    <submittedName>
        <fullName evidence="8">RDD family protein</fullName>
    </submittedName>
</protein>
<dbReference type="InterPro" id="IPR051791">
    <property type="entry name" value="Pra-immunoreactive"/>
</dbReference>
<reference evidence="9" key="1">
    <citation type="journal article" date="2019" name="Int. J. Syst. Evol. Microbiol.">
        <title>The Global Catalogue of Microorganisms (GCM) 10K type strain sequencing project: providing services to taxonomists for standard genome sequencing and annotation.</title>
        <authorList>
            <consortium name="The Broad Institute Genomics Platform"/>
            <consortium name="The Broad Institute Genome Sequencing Center for Infectious Disease"/>
            <person name="Wu L."/>
            <person name="Ma J."/>
        </authorList>
    </citation>
    <scope>NUCLEOTIDE SEQUENCE [LARGE SCALE GENOMIC DNA]</scope>
    <source>
        <strain evidence="9">JCM 3369</strain>
    </source>
</reference>
<feature type="compositionally biased region" description="Pro residues" evidence="6">
    <location>
        <begin position="101"/>
        <end position="113"/>
    </location>
</feature>
<organism evidence="8 9">
    <name type="scientific">Actinomadura yumaensis</name>
    <dbReference type="NCBI Taxonomy" id="111807"/>
    <lineage>
        <taxon>Bacteria</taxon>
        <taxon>Bacillati</taxon>
        <taxon>Actinomycetota</taxon>
        <taxon>Actinomycetes</taxon>
        <taxon>Streptosporangiales</taxon>
        <taxon>Thermomonosporaceae</taxon>
        <taxon>Actinomadura</taxon>
    </lineage>
</organism>
<feature type="compositionally biased region" description="Low complexity" evidence="6">
    <location>
        <begin position="157"/>
        <end position="168"/>
    </location>
</feature>
<dbReference type="EMBL" id="JBHSXS010000003">
    <property type="protein sequence ID" value="MFC6879742.1"/>
    <property type="molecule type" value="Genomic_DNA"/>
</dbReference>
<dbReference type="Pfam" id="PF06271">
    <property type="entry name" value="RDD"/>
    <property type="match status" value="1"/>
</dbReference>
<evidence type="ECO:0000256" key="5">
    <source>
        <dbReference type="ARBA" id="ARBA00023136"/>
    </source>
</evidence>
<proteinExistence type="predicted"/>
<evidence type="ECO:0000259" key="7">
    <source>
        <dbReference type="Pfam" id="PF06271"/>
    </source>
</evidence>
<evidence type="ECO:0000256" key="4">
    <source>
        <dbReference type="ARBA" id="ARBA00022989"/>
    </source>
</evidence>
<feature type="compositionally biased region" description="Low complexity" evidence="6">
    <location>
        <begin position="135"/>
        <end position="149"/>
    </location>
</feature>
<gene>
    <name evidence="8" type="ORF">ACFQKB_08185</name>
</gene>
<keyword evidence="9" id="KW-1185">Reference proteome</keyword>
<accession>A0ABW2CDV0</accession>